<feature type="region of interest" description="Disordered" evidence="10">
    <location>
        <begin position="1"/>
        <end position="71"/>
    </location>
</feature>
<dbReference type="InterPro" id="IPR013083">
    <property type="entry name" value="Znf_RING/FYVE/PHD"/>
</dbReference>
<dbReference type="STRING" id="1076935.U4LJ22"/>
<evidence type="ECO:0000313" key="14">
    <source>
        <dbReference type="Proteomes" id="UP000018144"/>
    </source>
</evidence>
<dbReference type="PANTHER" id="PTHR21646:SF16">
    <property type="entry name" value="U4_U6.U5 TRI-SNRNP-ASSOCIATED PROTEIN 2"/>
    <property type="match status" value="1"/>
</dbReference>
<keyword evidence="2" id="KW-0507">mRNA processing</keyword>
<dbReference type="SMART" id="SM00290">
    <property type="entry name" value="ZnF_UBP"/>
    <property type="match status" value="1"/>
</dbReference>
<accession>U4LJ22</accession>
<protein>
    <submittedName>
        <fullName evidence="13">Similar to Probable mRNA-splicing protein ubp10 acc. no. Q9USR2</fullName>
    </submittedName>
</protein>
<dbReference type="GO" id="GO:0004843">
    <property type="term" value="F:cysteine-type deubiquitinase activity"/>
    <property type="evidence" value="ECO:0007669"/>
    <property type="project" value="InterPro"/>
</dbReference>
<dbReference type="PROSITE" id="PS50235">
    <property type="entry name" value="USP_3"/>
    <property type="match status" value="1"/>
</dbReference>
<gene>
    <name evidence="13" type="ORF">PCON_03541</name>
</gene>
<feature type="domain" description="USP" evidence="11">
    <location>
        <begin position="224"/>
        <end position="547"/>
    </location>
</feature>
<dbReference type="EMBL" id="HF936522">
    <property type="protein sequence ID" value="CCX16796.1"/>
    <property type="molecule type" value="Genomic_DNA"/>
</dbReference>
<dbReference type="PANTHER" id="PTHR21646">
    <property type="entry name" value="UBIQUITIN CARBOXYL-TERMINAL HYDROLASE"/>
    <property type="match status" value="1"/>
</dbReference>
<evidence type="ECO:0000256" key="9">
    <source>
        <dbReference type="PROSITE-ProRule" id="PRU00502"/>
    </source>
</evidence>
<dbReference type="CDD" id="cd02669">
    <property type="entry name" value="Peptidase_C19M"/>
    <property type="match status" value="1"/>
</dbReference>
<dbReference type="InterPro" id="IPR050185">
    <property type="entry name" value="Ub_carboxyl-term_hydrolase"/>
</dbReference>
<keyword evidence="7" id="KW-0508">mRNA splicing</keyword>
<dbReference type="InterPro" id="IPR001607">
    <property type="entry name" value="Znf_UBP"/>
</dbReference>
<evidence type="ECO:0000256" key="5">
    <source>
        <dbReference type="ARBA" id="ARBA00022771"/>
    </source>
</evidence>
<proteinExistence type="predicted"/>
<dbReference type="SUPFAM" id="SSF54001">
    <property type="entry name" value="Cysteine proteinases"/>
    <property type="match status" value="1"/>
</dbReference>
<feature type="compositionally biased region" description="Acidic residues" evidence="10">
    <location>
        <begin position="47"/>
        <end position="61"/>
    </location>
</feature>
<keyword evidence="3" id="KW-0479">Metal-binding</keyword>
<dbReference type="Pfam" id="PF00443">
    <property type="entry name" value="UCH"/>
    <property type="match status" value="1"/>
</dbReference>
<dbReference type="Pfam" id="PF02148">
    <property type="entry name" value="zf-UBP"/>
    <property type="match status" value="1"/>
</dbReference>
<dbReference type="InterPro" id="IPR038765">
    <property type="entry name" value="Papain-like_cys_pep_sf"/>
</dbReference>
<evidence type="ECO:0000259" key="11">
    <source>
        <dbReference type="PROSITE" id="PS50235"/>
    </source>
</evidence>
<dbReference type="GO" id="GO:0008270">
    <property type="term" value="F:zinc ion binding"/>
    <property type="evidence" value="ECO:0007669"/>
    <property type="project" value="UniProtKB-KW"/>
</dbReference>
<dbReference type="InterPro" id="IPR001394">
    <property type="entry name" value="Peptidase_C19_UCH"/>
</dbReference>
<evidence type="ECO:0000256" key="4">
    <source>
        <dbReference type="ARBA" id="ARBA00022728"/>
    </source>
</evidence>
<dbReference type="PROSITE" id="PS50271">
    <property type="entry name" value="ZF_UBP"/>
    <property type="match status" value="1"/>
</dbReference>
<dbReference type="GO" id="GO:0005681">
    <property type="term" value="C:spliceosomal complex"/>
    <property type="evidence" value="ECO:0007669"/>
    <property type="project" value="UniProtKB-KW"/>
</dbReference>
<dbReference type="eggNOG" id="KOG2026">
    <property type="taxonomic scope" value="Eukaryota"/>
</dbReference>
<dbReference type="GO" id="GO:0016579">
    <property type="term" value="P:protein deubiquitination"/>
    <property type="evidence" value="ECO:0007669"/>
    <property type="project" value="InterPro"/>
</dbReference>
<dbReference type="Gene3D" id="3.90.70.10">
    <property type="entry name" value="Cysteine proteinases"/>
    <property type="match status" value="1"/>
</dbReference>
<dbReference type="OrthoDB" id="10263353at2759"/>
<evidence type="ECO:0000259" key="12">
    <source>
        <dbReference type="PROSITE" id="PS50271"/>
    </source>
</evidence>
<dbReference type="OMA" id="QLRRFKC"/>
<keyword evidence="4" id="KW-0747">Spliceosome</keyword>
<evidence type="ECO:0000256" key="7">
    <source>
        <dbReference type="ARBA" id="ARBA00023187"/>
    </source>
</evidence>
<evidence type="ECO:0000256" key="2">
    <source>
        <dbReference type="ARBA" id="ARBA00022664"/>
    </source>
</evidence>
<dbReference type="InterPro" id="IPR028889">
    <property type="entry name" value="USP"/>
</dbReference>
<feature type="domain" description="UBP-type" evidence="12">
    <location>
        <begin position="102"/>
        <end position="199"/>
    </location>
</feature>
<dbReference type="SUPFAM" id="SSF57850">
    <property type="entry name" value="RING/U-box"/>
    <property type="match status" value="1"/>
</dbReference>
<keyword evidence="14" id="KW-1185">Reference proteome</keyword>
<dbReference type="GO" id="GO:0000245">
    <property type="term" value="P:spliceosomal complex assembly"/>
    <property type="evidence" value="ECO:0007669"/>
    <property type="project" value="InterPro"/>
</dbReference>
<evidence type="ECO:0000256" key="8">
    <source>
        <dbReference type="ARBA" id="ARBA00023242"/>
    </source>
</evidence>
<organism evidence="13 14">
    <name type="scientific">Pyronema omphalodes (strain CBS 100304)</name>
    <name type="common">Pyronema confluens</name>
    <dbReference type="NCBI Taxonomy" id="1076935"/>
    <lineage>
        <taxon>Eukaryota</taxon>
        <taxon>Fungi</taxon>
        <taxon>Dikarya</taxon>
        <taxon>Ascomycota</taxon>
        <taxon>Pezizomycotina</taxon>
        <taxon>Pezizomycetes</taxon>
        <taxon>Pezizales</taxon>
        <taxon>Pyronemataceae</taxon>
        <taxon>Pyronema</taxon>
    </lineage>
</organism>
<dbReference type="AlphaFoldDB" id="U4LJ22"/>
<dbReference type="Proteomes" id="UP000018144">
    <property type="component" value="Unassembled WGS sequence"/>
</dbReference>
<comment type="subcellular location">
    <subcellularLocation>
        <location evidence="1">Nucleus</location>
    </subcellularLocation>
</comment>
<sequence>MSKRLADDELEPTSPRSNTPLTPKRARFDSVEDEEDSRPAAPLAVEGGEEGEVDEDEDDASAMDIKDSTQSGPTDGFSDLYLDTIDSYTKLANLLAHSASTLVERFANVPLRKLLDFDFEKLCSVSLSNINVYACLVCGKYFQGRGRSSYAYTHSLDQDHHVFINMSSLKVYVLPESYEVKNKTLEDIKYVVNPTFSKEDVKMLDREVRDRKDLGRKRYIPGFVGLNNIKANDYLNVVAHALAHVVPLRNYMMLEDLKFKPELAQRFSTLIRKIWNPHAFKSHVSPHELLQEISLRSSKKFTLLSQSDPVDFLHWFLNHLHLSLGGSKTRAGSSIIHAVFQGRLKMESQAITAKADASDRLRFEEAADITTTVSRFLMLTLDLPPKPIFKDELDKNIIPQVPLTTILAKYDGLHPQELLGQRRRYRLLHPLPPYLMFHIKRFATNKFVEERNPTIVTFSPRALDMGPYVEPDAKHHKGGEPILYDLVANITHETVAAKEGELKSVFKVQLLEKARGQWLQIQDLFVEEVARELLFTSESYVQIWERRKIQGGKGKERA</sequence>
<evidence type="ECO:0000313" key="13">
    <source>
        <dbReference type="EMBL" id="CCX16796.1"/>
    </source>
</evidence>
<keyword evidence="8" id="KW-0539">Nucleus</keyword>
<evidence type="ECO:0000256" key="6">
    <source>
        <dbReference type="ARBA" id="ARBA00022833"/>
    </source>
</evidence>
<dbReference type="InterPro" id="IPR033809">
    <property type="entry name" value="USP39"/>
</dbReference>
<keyword evidence="6" id="KW-0862">Zinc</keyword>
<keyword evidence="5 9" id="KW-0863">Zinc-finger</keyword>
<name>U4LJ22_PYROM</name>
<evidence type="ECO:0000256" key="1">
    <source>
        <dbReference type="ARBA" id="ARBA00004123"/>
    </source>
</evidence>
<evidence type="ECO:0000256" key="3">
    <source>
        <dbReference type="ARBA" id="ARBA00022723"/>
    </source>
</evidence>
<reference evidence="13 14" key="1">
    <citation type="journal article" date="2013" name="PLoS Genet.">
        <title>The genome and development-dependent transcriptomes of Pyronema confluens: a window into fungal evolution.</title>
        <authorList>
            <person name="Traeger S."/>
            <person name="Altegoer F."/>
            <person name="Freitag M."/>
            <person name="Gabaldon T."/>
            <person name="Kempken F."/>
            <person name="Kumar A."/>
            <person name="Marcet-Houben M."/>
            <person name="Poggeler S."/>
            <person name="Stajich J.E."/>
            <person name="Nowrousian M."/>
        </authorList>
    </citation>
    <scope>NUCLEOTIDE SEQUENCE [LARGE SCALE GENOMIC DNA]</scope>
    <source>
        <strain evidence="14">CBS 100304</strain>
        <tissue evidence="13">Vegetative mycelium</tissue>
    </source>
</reference>
<dbReference type="Gene3D" id="3.30.40.10">
    <property type="entry name" value="Zinc/RING finger domain, C3HC4 (zinc finger)"/>
    <property type="match status" value="1"/>
</dbReference>
<evidence type="ECO:0000256" key="10">
    <source>
        <dbReference type="SAM" id="MobiDB-lite"/>
    </source>
</evidence>